<comment type="similarity">
    <text evidence="2 9">Belongs to the class-III pyridoxal-phosphate-dependent aminotransferase family.</text>
</comment>
<dbReference type="InterPro" id="IPR015422">
    <property type="entry name" value="PyrdxlP-dep_Trfase_small"/>
</dbReference>
<evidence type="ECO:0000256" key="5">
    <source>
        <dbReference type="ARBA" id="ARBA00022576"/>
    </source>
</evidence>
<dbReference type="EC" id="2.6.1.44" evidence="4"/>
<keyword evidence="5 10" id="KW-0032">Aminotransferase</keyword>
<evidence type="ECO:0000256" key="9">
    <source>
        <dbReference type="RuleBase" id="RU003560"/>
    </source>
</evidence>
<dbReference type="Pfam" id="PF00202">
    <property type="entry name" value="Aminotran_3"/>
    <property type="match status" value="1"/>
</dbReference>
<dbReference type="InterPro" id="IPR005814">
    <property type="entry name" value="Aminotrans_3"/>
</dbReference>
<evidence type="ECO:0000256" key="2">
    <source>
        <dbReference type="ARBA" id="ARBA00008954"/>
    </source>
</evidence>
<dbReference type="EMBL" id="JAUSUE010000027">
    <property type="protein sequence ID" value="MDQ0205030.1"/>
    <property type="molecule type" value="Genomic_DNA"/>
</dbReference>
<evidence type="ECO:0000313" key="10">
    <source>
        <dbReference type="EMBL" id="MDQ0205030.1"/>
    </source>
</evidence>
<name>A0ABT9YB17_9FIRM</name>
<comment type="cofactor">
    <cofactor evidence="1">
        <name>pyridoxal 5'-phosphate</name>
        <dbReference type="ChEBI" id="CHEBI:597326"/>
    </cofactor>
</comment>
<protein>
    <recommendedName>
        <fullName evidence="4">alanine--glyoxylate transaminase</fullName>
        <ecNumber evidence="4">2.6.1.44</ecNumber>
    </recommendedName>
</protein>
<evidence type="ECO:0000256" key="8">
    <source>
        <dbReference type="ARBA" id="ARBA00022946"/>
    </source>
</evidence>
<dbReference type="PIRSF" id="PIRSF000521">
    <property type="entry name" value="Transaminase_4ab_Lys_Orn"/>
    <property type="match status" value="1"/>
</dbReference>
<organism evidence="10 11">
    <name type="scientific">Pectinatus haikarae</name>
    <dbReference type="NCBI Taxonomy" id="349096"/>
    <lineage>
        <taxon>Bacteria</taxon>
        <taxon>Bacillati</taxon>
        <taxon>Bacillota</taxon>
        <taxon>Negativicutes</taxon>
        <taxon>Selenomonadales</taxon>
        <taxon>Selenomonadaceae</taxon>
        <taxon>Pectinatus</taxon>
    </lineage>
</organism>
<evidence type="ECO:0000256" key="3">
    <source>
        <dbReference type="ARBA" id="ARBA00011881"/>
    </source>
</evidence>
<dbReference type="Proteomes" id="UP001239167">
    <property type="component" value="Unassembled WGS sequence"/>
</dbReference>
<sequence length="429" mass="47378">MTSYIGPEKILEKKKKYIMPCLGHFYQNPPEFVKGKMQYLYDNTGREYVDFFAGVSVINCGHCNPEITKAVCDQVNDLQHVCNIYLTENFVNLAEKLAEVTPGALQKSFFCSTGTEANEGALLLAQLYTGNDEFIGLRHGLHGRTKLTMNLTGISMWRTDPHPVGGIHFAPNPNCYRCPLKRSYPECDLECANMIEDIISYATSDKVAAFIAEPIQGNGGIVVPPKDYFKRVREILAKHNTLMIIDEVQTGFARTGKMFAIENFGVEPDIMTMAKALGNGVPISAFIASPKIADIYVKPGASTLGGNPVSTAAGMAVLKYILEHDLMKNAQKRGVQLKEGLQDIQKRHPLIGDVRGLGLMVGAELVNKDKSPAADKLDKIAEEMKDRGFIIGKNGVFRNVLAFQPPLIITENNIDNMLDTLENAIKKFE</sequence>
<dbReference type="InterPro" id="IPR015424">
    <property type="entry name" value="PyrdxlP-dep_Trfase"/>
</dbReference>
<dbReference type="GO" id="GO:0034386">
    <property type="term" value="F:4-aminobutyrate:2-oxoglutarate transaminase activity"/>
    <property type="evidence" value="ECO:0007669"/>
    <property type="project" value="UniProtKB-EC"/>
</dbReference>
<dbReference type="Gene3D" id="3.40.640.10">
    <property type="entry name" value="Type I PLP-dependent aspartate aminotransferase-like (Major domain)"/>
    <property type="match status" value="1"/>
</dbReference>
<keyword evidence="6 10" id="KW-0808">Transferase</keyword>
<accession>A0ABT9YB17</accession>
<evidence type="ECO:0000313" key="11">
    <source>
        <dbReference type="Proteomes" id="UP001239167"/>
    </source>
</evidence>
<dbReference type="PROSITE" id="PS00600">
    <property type="entry name" value="AA_TRANSFER_CLASS_3"/>
    <property type="match status" value="1"/>
</dbReference>
<dbReference type="Gene3D" id="3.90.1150.10">
    <property type="entry name" value="Aspartate Aminotransferase, domain 1"/>
    <property type="match status" value="1"/>
</dbReference>
<keyword evidence="8" id="KW-0809">Transit peptide</keyword>
<proteinExistence type="inferred from homology"/>
<reference evidence="10 11" key="1">
    <citation type="submission" date="2023-07" db="EMBL/GenBank/DDBJ databases">
        <title>Genomic Encyclopedia of Type Strains, Phase IV (KMG-IV): sequencing the most valuable type-strain genomes for metagenomic binning, comparative biology and taxonomic classification.</title>
        <authorList>
            <person name="Goeker M."/>
        </authorList>
    </citation>
    <scope>NUCLEOTIDE SEQUENCE [LARGE SCALE GENOMIC DNA]</scope>
    <source>
        <strain evidence="10 11">DSM 16980</strain>
    </source>
</reference>
<dbReference type="InterPro" id="IPR015421">
    <property type="entry name" value="PyrdxlP-dep_Trfase_major"/>
</dbReference>
<dbReference type="PANTHER" id="PTHR45688:SF3">
    <property type="entry name" value="ALANINE--GLYOXYLATE AMINOTRANSFERASE 2, MITOCHONDRIAL"/>
    <property type="match status" value="1"/>
</dbReference>
<comment type="subunit">
    <text evidence="3">Homotetramer.</text>
</comment>
<dbReference type="PANTHER" id="PTHR45688">
    <property type="match status" value="1"/>
</dbReference>
<gene>
    <name evidence="10" type="ORF">J2S01_002768</name>
</gene>
<keyword evidence="7 9" id="KW-0663">Pyridoxal phosphate</keyword>
<dbReference type="CDD" id="cd00610">
    <property type="entry name" value="OAT_like"/>
    <property type="match status" value="1"/>
</dbReference>
<evidence type="ECO:0000256" key="7">
    <source>
        <dbReference type="ARBA" id="ARBA00022898"/>
    </source>
</evidence>
<dbReference type="InterPro" id="IPR049704">
    <property type="entry name" value="Aminotrans_3_PPA_site"/>
</dbReference>
<evidence type="ECO:0000256" key="4">
    <source>
        <dbReference type="ARBA" id="ARBA00013049"/>
    </source>
</evidence>
<keyword evidence="11" id="KW-1185">Reference proteome</keyword>
<dbReference type="RefSeq" id="WP_307225286.1">
    <property type="nucleotide sequence ID" value="NZ_CP116940.1"/>
</dbReference>
<comment type="caution">
    <text evidence="10">The sequence shown here is derived from an EMBL/GenBank/DDBJ whole genome shotgun (WGS) entry which is preliminary data.</text>
</comment>
<evidence type="ECO:0000256" key="1">
    <source>
        <dbReference type="ARBA" id="ARBA00001933"/>
    </source>
</evidence>
<evidence type="ECO:0000256" key="6">
    <source>
        <dbReference type="ARBA" id="ARBA00022679"/>
    </source>
</evidence>
<dbReference type="SUPFAM" id="SSF53383">
    <property type="entry name" value="PLP-dependent transferases"/>
    <property type="match status" value="1"/>
</dbReference>